<evidence type="ECO:0000313" key="5">
    <source>
        <dbReference type="Proteomes" id="UP001084197"/>
    </source>
</evidence>
<gene>
    <name evidence="4" type="ORF">OWO01_07010</name>
</gene>
<comment type="caution">
    <text evidence="4">The sequence shown here is derived from an EMBL/GenBank/DDBJ whole genome shotgun (WGS) entry which is preliminary data.</text>
</comment>
<reference evidence="4" key="1">
    <citation type="submission" date="2022-11" db="EMBL/GenBank/DDBJ databases">
        <title>WGS of Natronobacillus azotifigens 24KS-1, an anaerobic diazotrophic haloalkaliphile from soda-rich habitats.</title>
        <authorList>
            <person name="Sorokin D.Y."/>
            <person name="Merkel A.Y."/>
        </authorList>
    </citation>
    <scope>NUCLEOTIDE SEQUENCE</scope>
    <source>
        <strain evidence="4">24KS-1</strain>
    </source>
</reference>
<feature type="transmembrane region" description="Helical" evidence="1">
    <location>
        <begin position="6"/>
        <end position="27"/>
    </location>
</feature>
<feature type="transmembrane region" description="Helical" evidence="1">
    <location>
        <begin position="233"/>
        <end position="255"/>
    </location>
</feature>
<feature type="transmembrane region" description="Helical" evidence="1">
    <location>
        <begin position="82"/>
        <end position="99"/>
    </location>
</feature>
<dbReference type="EMBL" id="JAPRAT010000010">
    <property type="protein sequence ID" value="MCZ0702958.1"/>
    <property type="molecule type" value="Genomic_DNA"/>
</dbReference>
<proteinExistence type="predicted"/>
<dbReference type="AlphaFoldDB" id="A0A9J6RC74"/>
<feature type="transmembrane region" description="Helical" evidence="1">
    <location>
        <begin position="55"/>
        <end position="76"/>
    </location>
</feature>
<sequence length="369" mass="42432">MFLIVFLLYLITIYIPLVLIGIFLPLLMKKTLLFGVVIPEELSDREEVVEIRKRYIRNSSISAIFISIVINIFAIMFQSMDVLLMGIIVLIVLFGINYVDVHKKAKTLKAEKKWTIDKKQMVVVNTSKPEEEKNSLSYYWGLPLLIMLFTFLFTFVQYSGLSEEIPHQFDIVGNPVSYRQTNFWNVFLLPLTQLGISITFYGVYKILQKAKISIQARRPLASFIQNQLAKKYWIVYILITNVVLNLYLAYIQLTVLEVITPTTAVNVLIYGFGVAIPVIGAIYVSMKTGQSGNRIKVDVAEEVDDEIIDRDDDQHWKWGLFYYNPHDPTVFIEKRFGIGWTINWGRPLGIVLVLGTIAIIMVSLIPLFR</sequence>
<protein>
    <submittedName>
        <fullName evidence="4">DUF5808 domain-containing protein</fullName>
    </submittedName>
</protein>
<evidence type="ECO:0000313" key="4">
    <source>
        <dbReference type="EMBL" id="MCZ0702958.1"/>
    </source>
</evidence>
<evidence type="ECO:0000259" key="3">
    <source>
        <dbReference type="Pfam" id="PF19124"/>
    </source>
</evidence>
<feature type="transmembrane region" description="Helical" evidence="1">
    <location>
        <begin position="138"/>
        <end position="158"/>
    </location>
</feature>
<organism evidence="4 5">
    <name type="scientific">Natronobacillus azotifigens</name>
    <dbReference type="NCBI Taxonomy" id="472978"/>
    <lineage>
        <taxon>Bacteria</taxon>
        <taxon>Bacillati</taxon>
        <taxon>Bacillota</taxon>
        <taxon>Bacilli</taxon>
        <taxon>Bacillales</taxon>
        <taxon>Bacillaceae</taxon>
        <taxon>Natronobacillus</taxon>
    </lineage>
</organism>
<evidence type="ECO:0000259" key="2">
    <source>
        <dbReference type="Pfam" id="PF07853"/>
    </source>
</evidence>
<dbReference type="Pfam" id="PF07853">
    <property type="entry name" value="DUF1648"/>
    <property type="match status" value="1"/>
</dbReference>
<feature type="transmembrane region" description="Helical" evidence="1">
    <location>
        <begin position="348"/>
        <end position="368"/>
    </location>
</feature>
<dbReference type="InterPro" id="IPR043831">
    <property type="entry name" value="DUF5808"/>
</dbReference>
<keyword evidence="1" id="KW-0812">Transmembrane</keyword>
<accession>A0A9J6RC74</accession>
<dbReference type="RefSeq" id="WP_268779726.1">
    <property type="nucleotide sequence ID" value="NZ_JAPRAT010000010.1"/>
</dbReference>
<keyword evidence="1" id="KW-0472">Membrane</keyword>
<dbReference type="PANTHER" id="PTHR37810">
    <property type="entry name" value="IMMUNITY PROTEIN SDPI"/>
    <property type="match status" value="1"/>
</dbReference>
<dbReference type="PANTHER" id="PTHR37810:SF9">
    <property type="entry name" value="MEMBRANE PROTEIN"/>
    <property type="match status" value="1"/>
</dbReference>
<name>A0A9J6RC74_9BACI</name>
<evidence type="ECO:0000256" key="1">
    <source>
        <dbReference type="SAM" id="Phobius"/>
    </source>
</evidence>
<feature type="transmembrane region" description="Helical" evidence="1">
    <location>
        <begin position="267"/>
        <end position="286"/>
    </location>
</feature>
<feature type="domain" description="DUF1648" evidence="2">
    <location>
        <begin position="145"/>
        <end position="193"/>
    </location>
</feature>
<feature type="transmembrane region" description="Helical" evidence="1">
    <location>
        <begin position="183"/>
        <end position="204"/>
    </location>
</feature>
<feature type="domain" description="DUF5808" evidence="3">
    <location>
        <begin position="325"/>
        <end position="349"/>
    </location>
</feature>
<dbReference type="GO" id="GO:0009636">
    <property type="term" value="P:response to toxic substance"/>
    <property type="evidence" value="ECO:0007669"/>
    <property type="project" value="TreeGrafter"/>
</dbReference>
<keyword evidence="5" id="KW-1185">Reference proteome</keyword>
<dbReference type="Proteomes" id="UP001084197">
    <property type="component" value="Unassembled WGS sequence"/>
</dbReference>
<keyword evidence="1" id="KW-1133">Transmembrane helix</keyword>
<dbReference type="Pfam" id="PF19124">
    <property type="entry name" value="DUF5808"/>
    <property type="match status" value="1"/>
</dbReference>
<dbReference type="InterPro" id="IPR012867">
    <property type="entry name" value="DUF1648"/>
</dbReference>